<evidence type="ECO:0000259" key="2">
    <source>
        <dbReference type="PROSITE" id="PS50975"/>
    </source>
</evidence>
<dbReference type="InterPro" id="IPR013815">
    <property type="entry name" value="ATP_grasp_subdomain_1"/>
</dbReference>
<evidence type="ECO:0000313" key="4">
    <source>
        <dbReference type="Proteomes" id="UP001500443"/>
    </source>
</evidence>
<comment type="caution">
    <text evidence="3">The sequence shown here is derived from an EMBL/GenBank/DDBJ whole genome shotgun (WGS) entry which is preliminary data.</text>
</comment>
<protein>
    <recommendedName>
        <fullName evidence="2">ATP-grasp domain-containing protein</fullName>
    </recommendedName>
</protein>
<evidence type="ECO:0000256" key="1">
    <source>
        <dbReference type="PROSITE-ProRule" id="PRU00409"/>
    </source>
</evidence>
<dbReference type="EMBL" id="BAAAPF010000006">
    <property type="protein sequence ID" value="GAA2109387.1"/>
    <property type="molecule type" value="Genomic_DNA"/>
</dbReference>
<keyword evidence="1" id="KW-0547">Nucleotide-binding</keyword>
<sequence>MKIGLLGWDYTGIDPDGPSLVEYGRERGHEMSFFTLEEIAYRTGPGGDVELSLRGEPAAAFDAILNRAKLYGDDWQDRVERLTMLSDTPGPRMFDPAEAWLTGYSKFQMAQRLAAAGLPVPPLRSVTTTAEVEAVCAEWGQVIIKPSFGYRGQDVERIADYAADKALAEELLSRHRTLVCQPYYPTEGGEYRITVAGEVAPINMLKLPAAGSWRCKTLEGSSFERFDAPDELIELSVAATRAMGLTLSGLDVLPTPDGYVILEVNAVPGFLSLLGREQHRQVLGGVFDWVERSMAAG</sequence>
<dbReference type="Gene3D" id="3.30.470.20">
    <property type="entry name" value="ATP-grasp fold, B domain"/>
    <property type="match status" value="1"/>
</dbReference>
<organism evidence="3 4">
    <name type="scientific">Streptomyces synnematoformans</name>
    <dbReference type="NCBI Taxonomy" id="415721"/>
    <lineage>
        <taxon>Bacteria</taxon>
        <taxon>Bacillati</taxon>
        <taxon>Actinomycetota</taxon>
        <taxon>Actinomycetes</taxon>
        <taxon>Kitasatosporales</taxon>
        <taxon>Streptomycetaceae</taxon>
        <taxon>Streptomyces</taxon>
    </lineage>
</organism>
<feature type="domain" description="ATP-grasp" evidence="2">
    <location>
        <begin position="110"/>
        <end position="295"/>
    </location>
</feature>
<dbReference type="Pfam" id="PF08443">
    <property type="entry name" value="RimK"/>
    <property type="match status" value="1"/>
</dbReference>
<keyword evidence="1" id="KW-0067">ATP-binding</keyword>
<dbReference type="Proteomes" id="UP001500443">
    <property type="component" value="Unassembled WGS sequence"/>
</dbReference>
<evidence type="ECO:0000313" key="3">
    <source>
        <dbReference type="EMBL" id="GAA2109387.1"/>
    </source>
</evidence>
<dbReference type="PANTHER" id="PTHR21621">
    <property type="entry name" value="RIBOSOMAL PROTEIN S6 MODIFICATION PROTEIN"/>
    <property type="match status" value="1"/>
</dbReference>
<dbReference type="InterPro" id="IPR013651">
    <property type="entry name" value="ATP-grasp_RimK-type"/>
</dbReference>
<dbReference type="InterPro" id="IPR011761">
    <property type="entry name" value="ATP-grasp"/>
</dbReference>
<accession>A0ABN2XF24</accession>
<keyword evidence="4" id="KW-1185">Reference proteome</keyword>
<dbReference type="PROSITE" id="PS50975">
    <property type="entry name" value="ATP_GRASP"/>
    <property type="match status" value="1"/>
</dbReference>
<dbReference type="Gene3D" id="3.30.1490.20">
    <property type="entry name" value="ATP-grasp fold, A domain"/>
    <property type="match status" value="1"/>
</dbReference>
<reference evidence="3 4" key="1">
    <citation type="journal article" date="2019" name="Int. J. Syst. Evol. Microbiol.">
        <title>The Global Catalogue of Microorganisms (GCM) 10K type strain sequencing project: providing services to taxonomists for standard genome sequencing and annotation.</title>
        <authorList>
            <consortium name="The Broad Institute Genomics Platform"/>
            <consortium name="The Broad Institute Genome Sequencing Center for Infectious Disease"/>
            <person name="Wu L."/>
            <person name="Ma J."/>
        </authorList>
    </citation>
    <scope>NUCLEOTIDE SEQUENCE [LARGE SCALE GENOMIC DNA]</scope>
    <source>
        <strain evidence="3 4">JCM 15481</strain>
    </source>
</reference>
<dbReference type="RefSeq" id="WP_344287513.1">
    <property type="nucleotide sequence ID" value="NZ_BAAAPF010000006.1"/>
</dbReference>
<gene>
    <name evidence="3" type="ORF">GCM10009802_05710</name>
</gene>
<dbReference type="SUPFAM" id="SSF56059">
    <property type="entry name" value="Glutathione synthetase ATP-binding domain-like"/>
    <property type="match status" value="1"/>
</dbReference>
<proteinExistence type="predicted"/>
<dbReference type="PANTHER" id="PTHR21621:SF0">
    <property type="entry name" value="BETA-CITRYLGLUTAMATE SYNTHASE B-RELATED"/>
    <property type="match status" value="1"/>
</dbReference>
<name>A0ABN2XF24_9ACTN</name>